<protein>
    <submittedName>
        <fullName evidence="2">Uncharacterized protein</fullName>
    </submittedName>
</protein>
<keyword evidence="1" id="KW-0472">Membrane</keyword>
<evidence type="ECO:0000313" key="2">
    <source>
        <dbReference type="EMBL" id="UYP44641.1"/>
    </source>
</evidence>
<keyword evidence="1" id="KW-0812">Transmembrane</keyword>
<name>A0ABY6HQ17_9ARCH</name>
<organism evidence="2 3">
    <name type="scientific">Candidatus Lokiarchaeum ossiferum</name>
    <dbReference type="NCBI Taxonomy" id="2951803"/>
    <lineage>
        <taxon>Archaea</taxon>
        <taxon>Promethearchaeati</taxon>
        <taxon>Promethearchaeota</taxon>
        <taxon>Promethearchaeia</taxon>
        <taxon>Promethearchaeales</taxon>
        <taxon>Promethearchaeaceae</taxon>
        <taxon>Candidatus Lokiarchaeum</taxon>
    </lineage>
</organism>
<sequence length="85" mass="9722">MIYHKSFNLQDEKMSNGSNFAGTIIASILITLVLTRTRMNFGLPLILPNMTSHLSECALTDDLTDGCRRKDPKVQKNRKMNYFEL</sequence>
<proteinExistence type="predicted"/>
<keyword evidence="1" id="KW-1133">Transmembrane helix</keyword>
<evidence type="ECO:0000313" key="3">
    <source>
        <dbReference type="Proteomes" id="UP001208689"/>
    </source>
</evidence>
<dbReference type="Proteomes" id="UP001208689">
    <property type="component" value="Chromosome"/>
</dbReference>
<feature type="transmembrane region" description="Helical" evidence="1">
    <location>
        <begin position="20"/>
        <end position="37"/>
    </location>
</feature>
<dbReference type="EMBL" id="CP104013">
    <property type="protein sequence ID" value="UYP44641.1"/>
    <property type="molecule type" value="Genomic_DNA"/>
</dbReference>
<evidence type="ECO:0000256" key="1">
    <source>
        <dbReference type="SAM" id="Phobius"/>
    </source>
</evidence>
<reference evidence="2" key="1">
    <citation type="submission" date="2022-09" db="EMBL/GenBank/DDBJ databases">
        <title>Actin cytoskeleton and complex cell architecture in an #Asgard archaeon.</title>
        <authorList>
            <person name="Ponce Toledo R.I."/>
            <person name="Schleper C."/>
            <person name="Rodrigues Oliveira T."/>
            <person name="Wollweber F."/>
            <person name="Xu J."/>
            <person name="Rittmann S."/>
            <person name="Klingl A."/>
            <person name="Pilhofer M."/>
        </authorList>
    </citation>
    <scope>NUCLEOTIDE SEQUENCE</scope>
    <source>
        <strain evidence="2">B-35</strain>
    </source>
</reference>
<keyword evidence="3" id="KW-1185">Reference proteome</keyword>
<accession>A0ABY6HQ17</accession>
<gene>
    <name evidence="2" type="ORF">NEF87_000926</name>
</gene>